<protein>
    <submittedName>
        <fullName evidence="1">Uncharacterized protein</fullName>
    </submittedName>
</protein>
<reference evidence="1 2" key="1">
    <citation type="submission" date="2023-08" db="EMBL/GenBank/DDBJ databases">
        <title>Whole genome sequencing of Staphylococcus chromogenes NNSch 2386.</title>
        <authorList>
            <person name="Kropotov V.S."/>
            <person name="Boriskina E.V."/>
            <person name="Gordinskaya N.A."/>
            <person name="Shkurkina I.S."/>
            <person name="Kryazhev D.V."/>
            <person name="Alekseeva A.E."/>
            <person name="Makhova M.A."/>
        </authorList>
    </citation>
    <scope>NUCLEOTIDE SEQUENCE [LARGE SCALE GENOMIC DNA]</scope>
    <source>
        <strain evidence="1 2">NNSch 2386</strain>
    </source>
</reference>
<dbReference type="AlphaFoldDB" id="A0ABD5AYL1"/>
<dbReference type="RefSeq" id="WP_308891151.1">
    <property type="nucleotide sequence ID" value="NZ_JAVGJF010000133.1"/>
</dbReference>
<dbReference type="EMBL" id="JAVGJF010000133">
    <property type="protein sequence ID" value="MDQ7176460.1"/>
    <property type="molecule type" value="Genomic_DNA"/>
</dbReference>
<comment type="caution">
    <text evidence="1">The sequence shown here is derived from an EMBL/GenBank/DDBJ whole genome shotgun (WGS) entry which is preliminary data.</text>
</comment>
<feature type="non-terminal residue" evidence="1">
    <location>
        <position position="71"/>
    </location>
</feature>
<gene>
    <name evidence="1" type="ORF">RCF65_10720</name>
</gene>
<feature type="non-terminal residue" evidence="1">
    <location>
        <position position="1"/>
    </location>
</feature>
<proteinExistence type="predicted"/>
<evidence type="ECO:0000313" key="2">
    <source>
        <dbReference type="Proteomes" id="UP001240157"/>
    </source>
</evidence>
<sequence>LSNKSEHAVNGTEETKVCDDKEKFIDNLKKQNIDQDKISFVKRNWEKMSKNDIYEYLLDVNQKQKNINTFI</sequence>
<accession>A0ABD5AYL1</accession>
<name>A0ABD5AYL1_STACR</name>
<evidence type="ECO:0000313" key="1">
    <source>
        <dbReference type="EMBL" id="MDQ7176460.1"/>
    </source>
</evidence>
<dbReference type="Proteomes" id="UP001240157">
    <property type="component" value="Unassembled WGS sequence"/>
</dbReference>
<organism evidence="1 2">
    <name type="scientific">Staphylococcus chromogenes</name>
    <name type="common">Staphylococcus hyicus subsp. chromogenes</name>
    <dbReference type="NCBI Taxonomy" id="46126"/>
    <lineage>
        <taxon>Bacteria</taxon>
        <taxon>Bacillati</taxon>
        <taxon>Bacillota</taxon>
        <taxon>Bacilli</taxon>
        <taxon>Bacillales</taxon>
        <taxon>Staphylococcaceae</taxon>
        <taxon>Staphylococcus</taxon>
    </lineage>
</organism>